<evidence type="ECO:0000313" key="1">
    <source>
        <dbReference type="EMBL" id="EFQ22996.1"/>
    </source>
</evidence>
<organism evidence="1 2">
    <name type="scientific">Aminomonas paucivorans DSM 12260</name>
    <dbReference type="NCBI Taxonomy" id="584708"/>
    <lineage>
        <taxon>Bacteria</taxon>
        <taxon>Thermotogati</taxon>
        <taxon>Synergistota</taxon>
        <taxon>Synergistia</taxon>
        <taxon>Synergistales</taxon>
        <taxon>Synergistaceae</taxon>
        <taxon>Aminomonas</taxon>
    </lineage>
</organism>
<dbReference type="Proteomes" id="UP000005096">
    <property type="component" value="Chromosome"/>
</dbReference>
<reference evidence="1 2" key="1">
    <citation type="journal article" date="2010" name="Stand. Genomic Sci.">
        <title>Non-contiguous finished genome sequence of Aminomonas paucivorans type strain (GLU-3).</title>
        <authorList>
            <person name="Pitluck S."/>
            <person name="Yasawong M."/>
            <person name="Held B."/>
            <person name="Lapidus A."/>
            <person name="Nolan M."/>
            <person name="Copeland A."/>
            <person name="Lucas S."/>
            <person name="Del Rio T.G."/>
            <person name="Tice H."/>
            <person name="Cheng J.F."/>
            <person name="Chertkov O."/>
            <person name="Goodwin L."/>
            <person name="Tapia R."/>
            <person name="Han C."/>
            <person name="Liolios K."/>
            <person name="Ivanova N."/>
            <person name="Mavromatis K."/>
            <person name="Ovchinnikova G."/>
            <person name="Pati A."/>
            <person name="Chen A."/>
            <person name="Palaniappan K."/>
            <person name="Land M."/>
            <person name="Hauser L."/>
            <person name="Chang Y.J."/>
            <person name="Jeffries C.D."/>
            <person name="Pukall R."/>
            <person name="Spring S."/>
            <person name="Rohde M."/>
            <person name="Sikorski J."/>
            <person name="Goker M."/>
            <person name="Woyke T."/>
            <person name="Bristow J."/>
            <person name="Eisen J.A."/>
            <person name="Markowitz V."/>
            <person name="Hugenholtz P."/>
            <person name="Kyrpides N.C."/>
            <person name="Klenk H.P."/>
        </authorList>
    </citation>
    <scope>NUCLEOTIDE SEQUENCE [LARGE SCALE GENOMIC DNA]</scope>
    <source>
        <strain evidence="1 2">DSM 12260</strain>
    </source>
</reference>
<protein>
    <submittedName>
        <fullName evidence="1">Uncharacterized protein</fullName>
    </submittedName>
</protein>
<gene>
    <name evidence="1" type="ORF">Apau_0563</name>
</gene>
<dbReference type="RefSeq" id="WP_006300150.1">
    <property type="nucleotide sequence ID" value="NZ_CM001022.1"/>
</dbReference>
<dbReference type="eggNOG" id="COG0438">
    <property type="taxonomic scope" value="Bacteria"/>
</dbReference>
<dbReference type="AlphaFoldDB" id="E3D0H7"/>
<sequence>MTPNTCPFEPFRLRNCALVVQSAGHRAQTLKELRDGLIQVPPSSLHYHFWGQLLRPRPDPDHYNDFAAWVARDVGDPETAERLDALNPSLFPNLESLREALLTVLEERLSRGDFLSWAKSRSDFFFVKAQMLVFDTGLEAETPEELGDQLSLSPSGCVFYHFVDALRRTPDGRDDFTFWLSGFGIPEDRLRPLTLLDPYLFSLRELRDRLATYIRDLGRDRS</sequence>
<dbReference type="InterPro" id="IPR044036">
    <property type="entry name" value="DUF5752"/>
</dbReference>
<keyword evidence="2" id="KW-1185">Reference proteome</keyword>
<dbReference type="EMBL" id="CM001022">
    <property type="protein sequence ID" value="EFQ22996.1"/>
    <property type="molecule type" value="Genomic_DNA"/>
</dbReference>
<accession>E3D0H7</accession>
<name>E3D0H7_9BACT</name>
<dbReference type="STRING" id="584708.Apau_0563"/>
<dbReference type="HOGENOM" id="CLU_104927_0_0_0"/>
<proteinExistence type="predicted"/>
<dbReference type="PaxDb" id="584708-Apau_0563"/>
<dbReference type="OrthoDB" id="264053at2"/>
<dbReference type="Pfam" id="PF19027">
    <property type="entry name" value="DUF5752"/>
    <property type="match status" value="1"/>
</dbReference>
<evidence type="ECO:0000313" key="2">
    <source>
        <dbReference type="Proteomes" id="UP000005096"/>
    </source>
</evidence>